<gene>
    <name evidence="8" type="primary">CYP1B1_0</name>
    <name evidence="8" type="ORF">EYF80_002394</name>
</gene>
<evidence type="ECO:0000313" key="9">
    <source>
        <dbReference type="Proteomes" id="UP000314294"/>
    </source>
</evidence>
<dbReference type="InterPro" id="IPR001128">
    <property type="entry name" value="Cyt_P450"/>
</dbReference>
<dbReference type="GO" id="GO:0004508">
    <property type="term" value="F:steroid 17-alpha-monooxygenase activity"/>
    <property type="evidence" value="ECO:0007669"/>
    <property type="project" value="TreeGrafter"/>
</dbReference>
<keyword evidence="6" id="KW-0503">Monooxygenase</keyword>
<protein>
    <submittedName>
        <fullName evidence="8">Cytochrome P450 1B1</fullName>
    </submittedName>
</protein>
<dbReference type="GO" id="GO:0042446">
    <property type="term" value="P:hormone biosynthetic process"/>
    <property type="evidence" value="ECO:0007669"/>
    <property type="project" value="TreeGrafter"/>
</dbReference>
<dbReference type="InterPro" id="IPR002401">
    <property type="entry name" value="Cyt_P450_E_grp-I"/>
</dbReference>
<dbReference type="GO" id="GO:0005506">
    <property type="term" value="F:iron ion binding"/>
    <property type="evidence" value="ECO:0007669"/>
    <property type="project" value="InterPro"/>
</dbReference>
<organism evidence="8 9">
    <name type="scientific">Liparis tanakae</name>
    <name type="common">Tanaka's snailfish</name>
    <dbReference type="NCBI Taxonomy" id="230148"/>
    <lineage>
        <taxon>Eukaryota</taxon>
        <taxon>Metazoa</taxon>
        <taxon>Chordata</taxon>
        <taxon>Craniata</taxon>
        <taxon>Vertebrata</taxon>
        <taxon>Euteleostomi</taxon>
        <taxon>Actinopterygii</taxon>
        <taxon>Neopterygii</taxon>
        <taxon>Teleostei</taxon>
        <taxon>Neoteleostei</taxon>
        <taxon>Acanthomorphata</taxon>
        <taxon>Eupercaria</taxon>
        <taxon>Perciformes</taxon>
        <taxon>Cottioidei</taxon>
        <taxon>Cottales</taxon>
        <taxon>Liparidae</taxon>
        <taxon>Liparis</taxon>
    </lineage>
</organism>
<feature type="compositionally biased region" description="Basic and acidic residues" evidence="7">
    <location>
        <begin position="276"/>
        <end position="289"/>
    </location>
</feature>
<dbReference type="OrthoDB" id="1055148at2759"/>
<evidence type="ECO:0000256" key="4">
    <source>
        <dbReference type="ARBA" id="ARBA00023002"/>
    </source>
</evidence>
<dbReference type="EMBL" id="SRLO01000011">
    <property type="protein sequence ID" value="TNN87192.1"/>
    <property type="molecule type" value="Genomic_DNA"/>
</dbReference>
<proteinExistence type="inferred from homology"/>
<dbReference type="Proteomes" id="UP000314294">
    <property type="component" value="Unassembled WGS sequence"/>
</dbReference>
<accession>A0A4Z2JD24</accession>
<dbReference type="PANTHER" id="PTHR24289:SF15">
    <property type="entry name" value="CYTOCHROME P450 FAMILY 1 SUBFAMILY B MEMBER 1"/>
    <property type="match status" value="1"/>
</dbReference>
<dbReference type="Pfam" id="PF00067">
    <property type="entry name" value="p450"/>
    <property type="match status" value="2"/>
</dbReference>
<name>A0A4Z2JD24_9TELE</name>
<comment type="caution">
    <text evidence="8">The sequence shown here is derived from an EMBL/GenBank/DDBJ whole genome shotgun (WGS) entry which is preliminary data.</text>
</comment>
<keyword evidence="3" id="KW-0479">Metal-binding</keyword>
<evidence type="ECO:0000256" key="7">
    <source>
        <dbReference type="SAM" id="MobiDB-lite"/>
    </source>
</evidence>
<evidence type="ECO:0000313" key="8">
    <source>
        <dbReference type="EMBL" id="TNN87192.1"/>
    </source>
</evidence>
<keyword evidence="9" id="KW-1185">Reference proteome</keyword>
<sequence length="289" mass="32581">MAQMDTEFAVEGSSIICLEAGLWVRNLRLKRKLPGPFAWPVVGNAMQLGQMPHITFCKYGNVYQIRLGCSNLVVLNGDRAKREALMKHSTEVAGRPNVVSFQGGENVQEPQRPESRVLWEHIETLDPEVLKGMIGVIDNSDSDNRLTEGHTEGMVSNLIGAGLDLISTAPHWVLLLLAKHPEIQIKLEELIDKVVYSFIYETMCFISFVPVYHLRRHHRSGRNPHLFDSLRFLDEEGTLLKDLTNNVMIRSARERRCIGNQIAKPASLGHTGTAKNRLDNHPTTDVNRM</sequence>
<dbReference type="InterPro" id="IPR036396">
    <property type="entry name" value="Cyt_P450_sf"/>
</dbReference>
<evidence type="ECO:0000256" key="2">
    <source>
        <dbReference type="ARBA" id="ARBA00022617"/>
    </source>
</evidence>
<keyword evidence="4" id="KW-0560">Oxidoreductase</keyword>
<dbReference type="SUPFAM" id="SSF48264">
    <property type="entry name" value="Cytochrome P450"/>
    <property type="match status" value="1"/>
</dbReference>
<evidence type="ECO:0000256" key="5">
    <source>
        <dbReference type="ARBA" id="ARBA00023004"/>
    </source>
</evidence>
<evidence type="ECO:0000256" key="1">
    <source>
        <dbReference type="ARBA" id="ARBA00010617"/>
    </source>
</evidence>
<dbReference type="AlphaFoldDB" id="A0A4Z2JD24"/>
<keyword evidence="5" id="KW-0408">Iron</keyword>
<reference evidence="8 9" key="1">
    <citation type="submission" date="2019-03" db="EMBL/GenBank/DDBJ databases">
        <title>First draft genome of Liparis tanakae, snailfish: a comprehensive survey of snailfish specific genes.</title>
        <authorList>
            <person name="Kim W."/>
            <person name="Song I."/>
            <person name="Jeong J.-H."/>
            <person name="Kim D."/>
            <person name="Kim S."/>
            <person name="Ryu S."/>
            <person name="Song J.Y."/>
            <person name="Lee S.K."/>
        </authorList>
    </citation>
    <scope>NUCLEOTIDE SEQUENCE [LARGE SCALE GENOMIC DNA]</scope>
    <source>
        <tissue evidence="8">Muscle</tissue>
    </source>
</reference>
<dbReference type="Gene3D" id="1.10.630.10">
    <property type="entry name" value="Cytochrome P450"/>
    <property type="match status" value="2"/>
</dbReference>
<evidence type="ECO:0000256" key="6">
    <source>
        <dbReference type="ARBA" id="ARBA00023033"/>
    </source>
</evidence>
<dbReference type="PANTHER" id="PTHR24289">
    <property type="entry name" value="STEROID 17-ALPHA-HYDROXYLASE/17,20 LYASE"/>
    <property type="match status" value="1"/>
</dbReference>
<evidence type="ECO:0000256" key="3">
    <source>
        <dbReference type="ARBA" id="ARBA00022723"/>
    </source>
</evidence>
<feature type="region of interest" description="Disordered" evidence="7">
    <location>
        <begin position="268"/>
        <end position="289"/>
    </location>
</feature>
<keyword evidence="2" id="KW-0349">Heme</keyword>
<comment type="similarity">
    <text evidence="1">Belongs to the cytochrome P450 family.</text>
</comment>
<dbReference type="GO" id="GO:0042448">
    <property type="term" value="P:progesterone metabolic process"/>
    <property type="evidence" value="ECO:0007669"/>
    <property type="project" value="TreeGrafter"/>
</dbReference>
<dbReference type="PRINTS" id="PR00463">
    <property type="entry name" value="EP450I"/>
</dbReference>
<dbReference type="GO" id="GO:0020037">
    <property type="term" value="F:heme binding"/>
    <property type="evidence" value="ECO:0007669"/>
    <property type="project" value="InterPro"/>
</dbReference>